<gene>
    <name evidence="5" type="ORF">UW57_C0020G0002</name>
</gene>
<dbReference type="InterPro" id="IPR042115">
    <property type="entry name" value="PriA_3primeBD_sf"/>
</dbReference>
<evidence type="ECO:0000259" key="4">
    <source>
        <dbReference type="Pfam" id="PF17764"/>
    </source>
</evidence>
<dbReference type="Gene3D" id="3.40.50.300">
    <property type="entry name" value="P-loop containing nucleotide triphosphate hydrolases"/>
    <property type="match status" value="1"/>
</dbReference>
<dbReference type="GO" id="GO:0043138">
    <property type="term" value="F:3'-5' DNA helicase activity"/>
    <property type="evidence" value="ECO:0007669"/>
    <property type="project" value="TreeGrafter"/>
</dbReference>
<dbReference type="Pfam" id="PF17764">
    <property type="entry name" value="PriA_3primeBD"/>
    <property type="match status" value="1"/>
</dbReference>
<protein>
    <submittedName>
        <fullName evidence="5">Putative DNA replication factor Y</fullName>
    </submittedName>
</protein>
<evidence type="ECO:0000256" key="3">
    <source>
        <dbReference type="ARBA" id="ARBA00023125"/>
    </source>
</evidence>
<dbReference type="InterPro" id="IPR027417">
    <property type="entry name" value="P-loop_NTPase"/>
</dbReference>
<evidence type="ECO:0000313" key="5">
    <source>
        <dbReference type="EMBL" id="KKT62208.1"/>
    </source>
</evidence>
<proteinExistence type="predicted"/>
<evidence type="ECO:0000313" key="6">
    <source>
        <dbReference type="Proteomes" id="UP000034652"/>
    </source>
</evidence>
<evidence type="ECO:0000256" key="2">
    <source>
        <dbReference type="ARBA" id="ARBA00022840"/>
    </source>
</evidence>
<keyword evidence="3" id="KW-0238">DNA-binding</keyword>
<accession>A0A0G1ITB7</accession>
<dbReference type="GO" id="GO:0006302">
    <property type="term" value="P:double-strand break repair"/>
    <property type="evidence" value="ECO:0007669"/>
    <property type="project" value="TreeGrafter"/>
</dbReference>
<organism evidence="5 6">
    <name type="scientific">Candidatus Giovannonibacteria bacterium GW2011_GWA1_44_29</name>
    <dbReference type="NCBI Taxonomy" id="1618646"/>
    <lineage>
        <taxon>Bacteria</taxon>
        <taxon>Candidatus Giovannoniibacteriota</taxon>
    </lineage>
</organism>
<comment type="caution">
    <text evidence="5">The sequence shown here is derived from an EMBL/GenBank/DDBJ whole genome shotgun (WGS) entry which is preliminary data.</text>
</comment>
<name>A0A0G1ITB7_9BACT</name>
<dbReference type="PANTHER" id="PTHR30580">
    <property type="entry name" value="PRIMOSOMAL PROTEIN N"/>
    <property type="match status" value="1"/>
</dbReference>
<dbReference type="GO" id="GO:0003677">
    <property type="term" value="F:DNA binding"/>
    <property type="evidence" value="ECO:0007669"/>
    <property type="project" value="UniProtKB-KW"/>
</dbReference>
<feature type="domain" description="Primosomal protein N' 3' DNA-binding" evidence="4">
    <location>
        <begin position="17"/>
        <end position="105"/>
    </location>
</feature>
<dbReference type="GO" id="GO:0006310">
    <property type="term" value="P:DNA recombination"/>
    <property type="evidence" value="ECO:0007669"/>
    <property type="project" value="TreeGrafter"/>
</dbReference>
<keyword evidence="2" id="KW-0067">ATP-binding</keyword>
<keyword evidence="1" id="KW-0547">Nucleotide-binding</keyword>
<dbReference type="Proteomes" id="UP000034652">
    <property type="component" value="Unassembled WGS sequence"/>
</dbReference>
<dbReference type="GO" id="GO:0005524">
    <property type="term" value="F:ATP binding"/>
    <property type="evidence" value="ECO:0007669"/>
    <property type="project" value="UniProtKB-KW"/>
</dbReference>
<dbReference type="PANTHER" id="PTHR30580:SF0">
    <property type="entry name" value="PRIMOSOMAL PROTEIN N"/>
    <property type="match status" value="1"/>
</dbReference>
<dbReference type="GO" id="GO:0006270">
    <property type="term" value="P:DNA replication initiation"/>
    <property type="evidence" value="ECO:0007669"/>
    <property type="project" value="TreeGrafter"/>
</dbReference>
<dbReference type="EMBL" id="LCIV01000020">
    <property type="protein sequence ID" value="KKT62208.1"/>
    <property type="molecule type" value="Genomic_DNA"/>
</dbReference>
<reference evidence="5 6" key="1">
    <citation type="journal article" date="2015" name="Nature">
        <title>rRNA introns, odd ribosomes, and small enigmatic genomes across a large radiation of phyla.</title>
        <authorList>
            <person name="Brown C.T."/>
            <person name="Hug L.A."/>
            <person name="Thomas B.C."/>
            <person name="Sharon I."/>
            <person name="Castelle C.J."/>
            <person name="Singh A."/>
            <person name="Wilkins M.J."/>
            <person name="Williams K.H."/>
            <person name="Banfield J.F."/>
        </authorList>
    </citation>
    <scope>NUCLEOTIDE SEQUENCE [LARGE SCALE GENOMIC DNA]</scope>
</reference>
<evidence type="ECO:0000256" key="1">
    <source>
        <dbReference type="ARBA" id="ARBA00022741"/>
    </source>
</evidence>
<dbReference type="Gene3D" id="3.40.1440.60">
    <property type="entry name" value="PriA, 3(prime) DNA-binding domain"/>
    <property type="match status" value="1"/>
</dbReference>
<dbReference type="InterPro" id="IPR041222">
    <property type="entry name" value="PriA_3primeBD"/>
</dbReference>
<dbReference type="STRING" id="1618646.UW57_C0020G0002"/>
<dbReference type="AlphaFoldDB" id="A0A0G1ITB7"/>
<sequence>MKIVTVTLLSKGIFKDNLTYFSAKELEIGSIVTVPVRGKTTEALVIDTKDASDLKTELRQSDFALKKILSIKNRNFFRPEFILAATKTAEYFSTTLGQAVKSFTPLVILGQPINGQLTKEKNGEEEEIGASNASKTKIEKFILQEPDEDRLALYKKIIREAFAQKQSIFLCAPTNADVRHLKQVLGRGIEDYISALGSDETPKEQIANWKKASNDQHPMLIIATPLFLCLPRSDIKTFIVERENATAYKQIIRPFIDTRFFIERLAEAKRAKIIFGDILLRSETIERSHQAELSPLSPITYRSFTSAQKQILINQKEKDPANFGRAISPELITWLEKTAGENWFIFSGRRGLNPLTVCGDCGHVFSCPRCKTPLILHQEQNNKKDFEANYFLCHKCGYSGRPEDKCHHCGGWKIALLGAGTDKIETELKQLFPKTKILRLDSDTVKTAKKTEMIIRDFYASPGSILIGTEMALFHLREKIENIAVIGIDSYFSVPEFRIGEKIFNILLRLRHLAIKNFIIQTRNPEEEILDLALKGNSTEFHRRELGARQKLKYPPFSTLIKISIGSADHRLVEALETLKEEHLTAWQTIIYDSFSSPIRGGEAQTNLLLRLPSGDWPQPEIITMLRQLPPAFIVNVDPENIF</sequence>